<evidence type="ECO:0000313" key="2">
    <source>
        <dbReference type="EMBL" id="KAL2286111.1"/>
    </source>
</evidence>
<organism evidence="2 3">
    <name type="scientific">Diaporthe vaccinii</name>
    <dbReference type="NCBI Taxonomy" id="105482"/>
    <lineage>
        <taxon>Eukaryota</taxon>
        <taxon>Fungi</taxon>
        <taxon>Dikarya</taxon>
        <taxon>Ascomycota</taxon>
        <taxon>Pezizomycotina</taxon>
        <taxon>Sordariomycetes</taxon>
        <taxon>Sordariomycetidae</taxon>
        <taxon>Diaporthales</taxon>
        <taxon>Diaporthaceae</taxon>
        <taxon>Diaporthe</taxon>
        <taxon>Diaporthe eres species complex</taxon>
    </lineage>
</organism>
<keyword evidence="3" id="KW-1185">Reference proteome</keyword>
<dbReference type="Pfam" id="PF00646">
    <property type="entry name" value="F-box"/>
    <property type="match status" value="1"/>
</dbReference>
<proteinExistence type="predicted"/>
<feature type="domain" description="F-box" evidence="1">
    <location>
        <begin position="26"/>
        <end position="62"/>
    </location>
</feature>
<comment type="caution">
    <text evidence="2">The sequence shown here is derived from an EMBL/GenBank/DDBJ whole genome shotgun (WGS) entry which is preliminary data.</text>
</comment>
<evidence type="ECO:0000259" key="1">
    <source>
        <dbReference type="Pfam" id="PF00646"/>
    </source>
</evidence>
<gene>
    <name evidence="2" type="ORF">FJTKL_07337</name>
</gene>
<dbReference type="InterPro" id="IPR001810">
    <property type="entry name" value="F-box_dom"/>
</dbReference>
<name>A0ABR4EUI8_9PEZI</name>
<dbReference type="EMBL" id="JBAWTH010000026">
    <property type="protein sequence ID" value="KAL2286111.1"/>
    <property type="molecule type" value="Genomic_DNA"/>
</dbReference>
<sequence length="248" mass="28812">MSDLGTAVTSAMESQPLSQFSFSLFMRLPAELQLEILSHCAQNDLVCLSLSSHALRALTLSLIPEHPWLLSYDQTLPQDALECTCGEKGMTGVAQNARAHRKRHHSYERRIDLSKPYSSRSYLKCHDFSLCRKYPSDHAVCRIPRCIHCACTTCPLHVRLRGWMGERKFCHDCRKFTSRPRSGKYKGRCLHGRPPVRRMPNNRWTYRKGQSYGRRWWRLWGTWGQDSWGYPEGDRTADVSRRRNARVV</sequence>
<dbReference type="CDD" id="cd09917">
    <property type="entry name" value="F-box_SF"/>
    <property type="match status" value="1"/>
</dbReference>
<protein>
    <recommendedName>
        <fullName evidence="1">F-box domain-containing protein</fullName>
    </recommendedName>
</protein>
<evidence type="ECO:0000313" key="3">
    <source>
        <dbReference type="Proteomes" id="UP001600888"/>
    </source>
</evidence>
<accession>A0ABR4EUI8</accession>
<reference evidence="2 3" key="1">
    <citation type="submission" date="2024-03" db="EMBL/GenBank/DDBJ databases">
        <title>A high-quality draft genome sequence of Diaporthe vaccinii, a causative agent of upright dieback and viscid rot disease in cranberry plants.</title>
        <authorList>
            <person name="Sarrasin M."/>
            <person name="Lang B.F."/>
            <person name="Burger G."/>
        </authorList>
    </citation>
    <scope>NUCLEOTIDE SEQUENCE [LARGE SCALE GENOMIC DNA]</scope>
    <source>
        <strain evidence="2 3">IS7</strain>
    </source>
</reference>
<dbReference type="Proteomes" id="UP001600888">
    <property type="component" value="Unassembled WGS sequence"/>
</dbReference>